<dbReference type="Gene3D" id="3.40.50.300">
    <property type="entry name" value="P-loop containing nucleotide triphosphate hydrolases"/>
    <property type="match status" value="1"/>
</dbReference>
<dbReference type="Pfam" id="PF17784">
    <property type="entry name" value="Sulfotransfer_4"/>
    <property type="match status" value="1"/>
</dbReference>
<evidence type="ECO:0000313" key="3">
    <source>
        <dbReference type="Proteomes" id="UP000605986"/>
    </source>
</evidence>
<dbReference type="SUPFAM" id="SSF52540">
    <property type="entry name" value="P-loop containing nucleoside triphosphate hydrolases"/>
    <property type="match status" value="1"/>
</dbReference>
<proteinExistence type="predicted"/>
<dbReference type="AlphaFoldDB" id="A0A8H4KT85"/>
<dbReference type="Proteomes" id="UP000605986">
    <property type="component" value="Unassembled WGS sequence"/>
</dbReference>
<sequence length="285" mass="32354">MENQEKINDMSSLSEQEKQAPHPEPATESKPASRPPPLLCLGAPRTGTASLMEALRILGFSNVHHGWEAAERPEMQWQWPIFDRAADASYPNIETYTGKPFTRAEWDELFGEYDAVSDIAAFFAEQLIPTYPEAKVILVERDIEKWFPSMSQVVEPSCTATKRNMAIKIGKIAGYDSAKPCYKMHQGWSGAPTPDDTIKNLKTAYIRHNKFIRENVPKEQLLDFKLTEGWEPLCKFLGKEVPNVPFPHVNDSAAYAARQRTLQKKVIKAFFKNLLCPCLRPSNER</sequence>
<dbReference type="EMBL" id="JAADJG010000115">
    <property type="protein sequence ID" value="KAF4454858.1"/>
    <property type="molecule type" value="Genomic_DNA"/>
</dbReference>
<evidence type="ECO:0000313" key="2">
    <source>
        <dbReference type="EMBL" id="KAF4454858.1"/>
    </source>
</evidence>
<evidence type="ECO:0000256" key="1">
    <source>
        <dbReference type="SAM" id="MobiDB-lite"/>
    </source>
</evidence>
<feature type="region of interest" description="Disordered" evidence="1">
    <location>
        <begin position="1"/>
        <end position="40"/>
    </location>
</feature>
<protein>
    <recommendedName>
        <fullName evidence="4">P-loop containing nucleoside triphosphate hydrolase protein</fullName>
    </recommendedName>
</protein>
<reference evidence="2" key="1">
    <citation type="submission" date="2020-01" db="EMBL/GenBank/DDBJ databases">
        <title>Identification and distribution of gene clusters putatively required for synthesis of sphingolipid metabolism inhibitors in phylogenetically diverse species of the filamentous fungus Fusarium.</title>
        <authorList>
            <person name="Kim H.-S."/>
            <person name="Busman M."/>
            <person name="Brown D.W."/>
            <person name="Divon H."/>
            <person name="Uhlig S."/>
            <person name="Proctor R.H."/>
        </authorList>
    </citation>
    <scope>NUCLEOTIDE SEQUENCE</scope>
    <source>
        <strain evidence="2">NRRL 53441</strain>
    </source>
</reference>
<dbReference type="InterPro" id="IPR027417">
    <property type="entry name" value="P-loop_NTPase"/>
</dbReference>
<evidence type="ECO:0008006" key="4">
    <source>
        <dbReference type="Google" id="ProtNLM"/>
    </source>
</evidence>
<feature type="compositionally biased region" description="Basic and acidic residues" evidence="1">
    <location>
        <begin position="15"/>
        <end position="27"/>
    </location>
</feature>
<accession>A0A8H4KT85</accession>
<dbReference type="InterPro" id="IPR040632">
    <property type="entry name" value="Sulfotransfer_4"/>
</dbReference>
<organism evidence="2 3">
    <name type="scientific">Fusarium austroafricanum</name>
    <dbReference type="NCBI Taxonomy" id="2364996"/>
    <lineage>
        <taxon>Eukaryota</taxon>
        <taxon>Fungi</taxon>
        <taxon>Dikarya</taxon>
        <taxon>Ascomycota</taxon>
        <taxon>Pezizomycotina</taxon>
        <taxon>Sordariomycetes</taxon>
        <taxon>Hypocreomycetidae</taxon>
        <taxon>Hypocreales</taxon>
        <taxon>Nectriaceae</taxon>
        <taxon>Fusarium</taxon>
        <taxon>Fusarium concolor species complex</taxon>
    </lineage>
</organism>
<name>A0A8H4KT85_9HYPO</name>
<dbReference type="PANTHER" id="PTHR36978">
    <property type="entry name" value="P-LOOP CONTAINING NUCLEOTIDE TRIPHOSPHATE HYDROLASE"/>
    <property type="match status" value="1"/>
</dbReference>
<comment type="caution">
    <text evidence="2">The sequence shown here is derived from an EMBL/GenBank/DDBJ whole genome shotgun (WGS) entry which is preliminary data.</text>
</comment>
<gene>
    <name evidence="2" type="ORF">F53441_2728</name>
</gene>
<dbReference type="OrthoDB" id="408152at2759"/>
<dbReference type="PANTHER" id="PTHR36978:SF4">
    <property type="entry name" value="P-LOOP CONTAINING NUCLEOSIDE TRIPHOSPHATE HYDROLASE PROTEIN"/>
    <property type="match status" value="1"/>
</dbReference>
<keyword evidence="3" id="KW-1185">Reference proteome</keyword>